<dbReference type="Proteomes" id="UP000018769">
    <property type="component" value="Chromosome I"/>
</dbReference>
<sequence length="654" mass="77222">MKINKFYNKSIWVLWAIIIFAPINNIYSMQRVENIIKNTQHLAAFVKLKKAGINDINLQKLTVIANLLFYQKLQLNALRWTLPLFQEIIDTSSDKEIVYSRESSTAVTNSDKIVIPIESNCTKVLHDYLKQKIKKIESTNNFEVGNNITLETIEYLNRLIKSNTDETLICMAKDFKNYFYKLIASNTLGYYNAFTAPLIELILYIDPDKILLMQKDHQPNTDSICCQECLREKAEIAHSNNNSYELIEKWLTKADLISDIDKIMPELLEICKKTNDIHIRFKSISKSNSSQKIEHISELRDQIVSTIAIFQERQSELDQLYKDIMDLATYIVKNSKLNVKEKSQYKKIITKFLLNFDNFCYSDLPSSIDDNNPDFIKMNESILGLKNPEAPSVQEKKEGLNKNQNKKSIQISSKQLTKAKQEQLKRSKKIAAKVERKKLEKLHQEKIKQEQILQESLRQEKIEQERLEQIKIEQEHQKYLDEEFYKFQPIYDSRIIQWLYKEFTQEELLNDKDTEHNKSILYHTYSPLVDLFVQKYGRQETFINKDQRSDIRYYMLGIIKTQHGDNINVRFDHTCSSLDKLCYHRGFLKDIVLFISTNNKKNLFKKLKTKKLIIKINDNIYREQEYQENNNIILIKDPINQVELILIKNWDLLS</sequence>
<keyword evidence="3" id="KW-0812">Transmembrane</keyword>
<dbReference type="AlphaFoldDB" id="V6DIZ7"/>
<evidence type="ECO:0000256" key="2">
    <source>
        <dbReference type="SAM" id="MobiDB-lite"/>
    </source>
</evidence>
<feature type="coiled-coil region" evidence="1">
    <location>
        <begin position="439"/>
        <end position="482"/>
    </location>
</feature>
<name>V6DIZ7_9BACT</name>
<evidence type="ECO:0000313" key="5">
    <source>
        <dbReference type="Proteomes" id="UP000018769"/>
    </source>
</evidence>
<keyword evidence="1" id="KW-0175">Coiled coil</keyword>
<feature type="transmembrane region" description="Helical" evidence="3">
    <location>
        <begin position="12"/>
        <end position="29"/>
    </location>
</feature>
<evidence type="ECO:0000256" key="3">
    <source>
        <dbReference type="SAM" id="Phobius"/>
    </source>
</evidence>
<keyword evidence="5" id="KW-1185">Reference proteome</keyword>
<evidence type="ECO:0000256" key="1">
    <source>
        <dbReference type="SAM" id="Coils"/>
    </source>
</evidence>
<dbReference type="EMBL" id="HG793133">
    <property type="protein sequence ID" value="CDK30903.1"/>
    <property type="molecule type" value="Genomic_DNA"/>
</dbReference>
<accession>V6DIZ7</accession>
<dbReference type="KEGG" id="dpb:BABL1_gene_36"/>
<dbReference type="STRING" id="673862.BABL1_gene_36"/>
<dbReference type="HOGENOM" id="CLU_434569_0_0_7"/>
<dbReference type="OrthoDB" id="9802365at2"/>
<dbReference type="PATRIC" id="fig|673862.3.peg.794"/>
<dbReference type="RefSeq" id="WP_023792759.1">
    <property type="nucleotide sequence ID" value="NC_023003.1"/>
</dbReference>
<feature type="region of interest" description="Disordered" evidence="2">
    <location>
        <begin position="387"/>
        <end position="407"/>
    </location>
</feature>
<reference evidence="4 5" key="1">
    <citation type="journal article" date="2015" name="Biol. Direct">
        <title>Babela massiliensis, a representative of a widespread bacterial phylum with unusual adaptations to parasitism in amoebae.</title>
        <authorList>
            <person name="Pagnier I."/>
            <person name="Yutin N."/>
            <person name="Croce O."/>
            <person name="Makarova K.S."/>
            <person name="Wolf Y.I."/>
            <person name="Benamar S."/>
            <person name="Raoult D."/>
            <person name="Koonin E.V."/>
            <person name="La Scola B."/>
        </authorList>
    </citation>
    <scope>NUCLEOTIDE SEQUENCE [LARGE SCALE GENOMIC DNA]</scope>
    <source>
        <strain evidence="5">BABL1</strain>
    </source>
</reference>
<gene>
    <name evidence="4" type="ORF">BABL1_gene_36</name>
</gene>
<keyword evidence="3" id="KW-1133">Transmembrane helix</keyword>
<protein>
    <submittedName>
        <fullName evidence="4">Uncharacterized protein</fullName>
    </submittedName>
</protein>
<evidence type="ECO:0000313" key="4">
    <source>
        <dbReference type="EMBL" id="CDK30903.1"/>
    </source>
</evidence>
<proteinExistence type="predicted"/>
<organism evidence="4 5">
    <name type="scientific">Candidatus Babela massiliensis</name>
    <dbReference type="NCBI Taxonomy" id="673862"/>
    <lineage>
        <taxon>Bacteria</taxon>
        <taxon>Candidatus Babelota</taxon>
        <taxon>Candidatus Babeliae</taxon>
        <taxon>Candidatus Babeliales</taxon>
        <taxon>Candidatus Babeliaceae</taxon>
        <taxon>Candidatus Babela</taxon>
    </lineage>
</organism>
<keyword evidence="3" id="KW-0472">Membrane</keyword>